<dbReference type="SMART" id="SM01331">
    <property type="entry name" value="DUF3635"/>
    <property type="match status" value="1"/>
</dbReference>
<dbReference type="OrthoDB" id="5327538at2759"/>
<feature type="compositionally biased region" description="Polar residues" evidence="9">
    <location>
        <begin position="533"/>
        <end position="542"/>
    </location>
</feature>
<dbReference type="PROSITE" id="PS50011">
    <property type="entry name" value="PROTEIN_KINASE_DOM"/>
    <property type="match status" value="1"/>
</dbReference>
<dbReference type="InterPro" id="IPR024604">
    <property type="entry name" value="GSG2_C"/>
</dbReference>
<evidence type="ECO:0000313" key="11">
    <source>
        <dbReference type="EMBL" id="KAF9585458.1"/>
    </source>
</evidence>
<dbReference type="EMBL" id="JAABOA010000179">
    <property type="protein sequence ID" value="KAF9585458.1"/>
    <property type="molecule type" value="Genomic_DNA"/>
</dbReference>
<feature type="domain" description="Protein kinase" evidence="10">
    <location>
        <begin position="634"/>
        <end position="1032"/>
    </location>
</feature>
<feature type="region of interest" description="Disordered" evidence="9">
    <location>
        <begin position="533"/>
        <end position="571"/>
    </location>
</feature>
<dbReference type="EC" id="2.7.11.1" evidence="1"/>
<protein>
    <recommendedName>
        <fullName evidence="1">non-specific serine/threonine protein kinase</fullName>
        <ecNumber evidence="1">2.7.11.1</ecNumber>
    </recommendedName>
</protein>
<feature type="compositionally biased region" description="Polar residues" evidence="9">
    <location>
        <begin position="117"/>
        <end position="142"/>
    </location>
</feature>
<dbReference type="AlphaFoldDB" id="A0A9P6KHV6"/>
<comment type="catalytic activity">
    <reaction evidence="7">
        <text>L-threonyl-[protein] + ATP = O-phospho-L-threonyl-[protein] + ADP + H(+)</text>
        <dbReference type="Rhea" id="RHEA:46608"/>
        <dbReference type="Rhea" id="RHEA-COMP:11060"/>
        <dbReference type="Rhea" id="RHEA-COMP:11605"/>
        <dbReference type="ChEBI" id="CHEBI:15378"/>
        <dbReference type="ChEBI" id="CHEBI:30013"/>
        <dbReference type="ChEBI" id="CHEBI:30616"/>
        <dbReference type="ChEBI" id="CHEBI:61977"/>
        <dbReference type="ChEBI" id="CHEBI:456216"/>
        <dbReference type="EC" id="2.7.11.1"/>
    </reaction>
</comment>
<feature type="compositionally biased region" description="Basic and acidic residues" evidence="9">
    <location>
        <begin position="394"/>
        <end position="405"/>
    </location>
</feature>
<feature type="region of interest" description="Disordered" evidence="9">
    <location>
        <begin position="65"/>
        <end position="260"/>
    </location>
</feature>
<dbReference type="PANTHER" id="PTHR24419">
    <property type="entry name" value="INTERLEUKIN-1 RECEPTOR-ASSOCIATED KINASE"/>
    <property type="match status" value="1"/>
</dbReference>
<feature type="compositionally biased region" description="Polar residues" evidence="9">
    <location>
        <begin position="166"/>
        <end position="184"/>
    </location>
</feature>
<dbReference type="GO" id="GO:0005737">
    <property type="term" value="C:cytoplasm"/>
    <property type="evidence" value="ECO:0007669"/>
    <property type="project" value="TreeGrafter"/>
</dbReference>
<keyword evidence="5 11" id="KW-0418">Kinase</keyword>
<evidence type="ECO:0000256" key="2">
    <source>
        <dbReference type="ARBA" id="ARBA00022527"/>
    </source>
</evidence>
<feature type="compositionally biased region" description="Polar residues" evidence="9">
    <location>
        <begin position="8"/>
        <end position="22"/>
    </location>
</feature>
<evidence type="ECO:0000313" key="12">
    <source>
        <dbReference type="Proteomes" id="UP000780801"/>
    </source>
</evidence>
<feature type="compositionally biased region" description="Low complexity" evidence="9">
    <location>
        <begin position="305"/>
        <end position="322"/>
    </location>
</feature>
<proteinExistence type="predicted"/>
<comment type="caution">
    <text evidence="11">The sequence shown here is derived from an EMBL/GenBank/DDBJ whole genome shotgun (WGS) entry which is preliminary data.</text>
</comment>
<feature type="compositionally biased region" description="Polar residues" evidence="9">
    <location>
        <begin position="429"/>
        <end position="447"/>
    </location>
</feature>
<dbReference type="Gene3D" id="3.30.200.20">
    <property type="entry name" value="Phosphorylase Kinase, domain 1"/>
    <property type="match status" value="1"/>
</dbReference>
<evidence type="ECO:0000256" key="9">
    <source>
        <dbReference type="SAM" id="MobiDB-lite"/>
    </source>
</evidence>
<gene>
    <name evidence="11" type="primary">GSG2</name>
    <name evidence="11" type="ORF">BGW38_002284</name>
</gene>
<feature type="compositionally biased region" description="Acidic residues" evidence="9">
    <location>
        <begin position="235"/>
        <end position="251"/>
    </location>
</feature>
<evidence type="ECO:0000256" key="4">
    <source>
        <dbReference type="ARBA" id="ARBA00022741"/>
    </source>
</evidence>
<feature type="compositionally biased region" description="Low complexity" evidence="9">
    <location>
        <begin position="543"/>
        <end position="554"/>
    </location>
</feature>
<evidence type="ECO:0000256" key="3">
    <source>
        <dbReference type="ARBA" id="ARBA00022679"/>
    </source>
</evidence>
<keyword evidence="2" id="KW-0723">Serine/threonine-protein kinase</keyword>
<keyword evidence="3" id="KW-0808">Transferase</keyword>
<dbReference type="Gene3D" id="1.10.510.10">
    <property type="entry name" value="Transferase(Phosphotransferase) domain 1"/>
    <property type="match status" value="1"/>
</dbReference>
<sequence length="1032" mass="116404">MLAPVSLRSKQPSRPNLKTYGSRNKRNVSSSSASEGAASSTTQTKRLFDWDRLAMERKARLERTLEQAKKRAKVQAESPEPEFSDEMLEALIYSDREDDLEIEMPRRQNDQRDQQYFVASSQGSQDATGESHRQWNGHQQGFKSPLKSRHSTLFTDQRPAIPSHGSKGNTEFGSSKPQHSTTQKDGPAKGNVSSAAHSKRSSFSSSSSSRSSSSKPGSIHLRSVMFKEKLFSEHDPEEEDTDADNTTGEDEVLFRTPSQGMLERMKQIRLPQFSEPQANQFAFNNIKSSFDSPLITAKAMRNPFLLDSDSRSPSPLLPHSRSTQNLRPNQYQPQKDPEHISHAAIKSQQGKRLQSTSTDRQTIANATTSTHTLAKVETGARYERAASPVLGQNGREDSPDVDLGRRISSIEITPRRRRANQMRFDTLDRPTSPTSLGAPNSESVSTKSHNRGSIEPIKAGITFNVTQKFFVTDVPGSAGSTYTFDASPRFPFAEQIRTPPPAVALPTSIFEEKRPLSTLTDGITRQYTAETLQQPTSISSTAQQRQQQPQQRRQATPSERSNRPIRSLRRPPAALVGNRQFIFRPTIRELLSICDQRFFEQFQGPKHSSLSERQQQQQKGGIMDFDTLLPKSLLESLTKIGEASYSEVYTVDLPVPQSIRRDFEDRGRSSKAGRSSQSLNLDWSTRLKEYVKESLEDDLAPKERKKSESTPKLVMKIIPFENEVSGSGTTTGKGRRIRNKAAWDSTLLALEDIYREVLVSTQIMHGWKGFIGSFGQIKEQRVVDRDQLYCIILLPYGGVDLEHCALDSWQQAWSILAQIAASLEAKEQAPYWFEHRDLHWGNILVKQTRQESIEFTVKRSVPSFGIAVQMIDFTLARVQGDKGNLIYMDLEKDQDLFRGQGDYQFEVYRKMRKQVGKDWAASCSRTNLLWIHYVADKLLAEKEIELPEESSLDEIESSRSVLSSRARQRLGITATRTPASVLWEILESGNQSIVEAWCYDRVLAVSKISLDRWDPLGKTPSESVLDILFDSK</sequence>
<keyword evidence="4" id="KW-0547">Nucleotide-binding</keyword>
<evidence type="ECO:0000256" key="8">
    <source>
        <dbReference type="ARBA" id="ARBA00048679"/>
    </source>
</evidence>
<feature type="compositionally biased region" description="Acidic residues" evidence="9">
    <location>
        <begin position="79"/>
        <end position="88"/>
    </location>
</feature>
<evidence type="ECO:0000259" key="10">
    <source>
        <dbReference type="PROSITE" id="PS50011"/>
    </source>
</evidence>
<feature type="compositionally biased region" description="Low complexity" evidence="9">
    <location>
        <begin position="193"/>
        <end position="215"/>
    </location>
</feature>
<accession>A0A9P6KHV6</accession>
<evidence type="ECO:0000256" key="7">
    <source>
        <dbReference type="ARBA" id="ARBA00047899"/>
    </source>
</evidence>
<evidence type="ECO:0000256" key="1">
    <source>
        <dbReference type="ARBA" id="ARBA00012513"/>
    </source>
</evidence>
<feature type="region of interest" description="Disordered" evidence="9">
    <location>
        <begin position="1"/>
        <end position="47"/>
    </location>
</feature>
<feature type="compositionally biased region" description="Polar residues" evidence="9">
    <location>
        <begin position="323"/>
        <end position="333"/>
    </location>
</feature>
<feature type="compositionally biased region" description="Low complexity" evidence="9">
    <location>
        <begin position="29"/>
        <end position="40"/>
    </location>
</feature>
<keyword evidence="12" id="KW-1185">Reference proteome</keyword>
<evidence type="ECO:0000256" key="6">
    <source>
        <dbReference type="ARBA" id="ARBA00022840"/>
    </source>
</evidence>
<dbReference type="GO" id="GO:0000278">
    <property type="term" value="P:mitotic cell cycle"/>
    <property type="evidence" value="ECO:0007669"/>
    <property type="project" value="TreeGrafter"/>
</dbReference>
<reference evidence="11" key="1">
    <citation type="journal article" date="2020" name="Fungal Divers.">
        <title>Resolving the Mortierellaceae phylogeny through synthesis of multi-gene phylogenetics and phylogenomics.</title>
        <authorList>
            <person name="Vandepol N."/>
            <person name="Liber J."/>
            <person name="Desiro A."/>
            <person name="Na H."/>
            <person name="Kennedy M."/>
            <person name="Barry K."/>
            <person name="Grigoriev I.V."/>
            <person name="Miller A.N."/>
            <person name="O'Donnell K."/>
            <person name="Stajich J.E."/>
            <person name="Bonito G."/>
        </authorList>
    </citation>
    <scope>NUCLEOTIDE SEQUENCE</scope>
    <source>
        <strain evidence="11">KOD1015</strain>
    </source>
</reference>
<keyword evidence="6" id="KW-0067">ATP-binding</keyword>
<feature type="compositionally biased region" description="Polar residues" evidence="9">
    <location>
        <begin position="346"/>
        <end position="372"/>
    </location>
</feature>
<feature type="region of interest" description="Disordered" evidence="9">
    <location>
        <begin position="305"/>
        <end position="452"/>
    </location>
</feature>
<dbReference type="GO" id="GO:0072354">
    <property type="term" value="F:histone H3T3 kinase activity"/>
    <property type="evidence" value="ECO:0007669"/>
    <property type="project" value="TreeGrafter"/>
</dbReference>
<name>A0A9P6KHV6_9FUNG</name>
<feature type="compositionally biased region" description="Basic and acidic residues" evidence="9">
    <location>
        <begin position="103"/>
        <end position="113"/>
    </location>
</feature>
<evidence type="ECO:0000256" key="5">
    <source>
        <dbReference type="ARBA" id="ARBA00022777"/>
    </source>
</evidence>
<dbReference type="PANTHER" id="PTHR24419:SF18">
    <property type="entry name" value="SERINE_THREONINE-PROTEIN KINASE HASPIN"/>
    <property type="match status" value="1"/>
</dbReference>
<dbReference type="GO" id="GO:0005524">
    <property type="term" value="F:ATP binding"/>
    <property type="evidence" value="ECO:0007669"/>
    <property type="project" value="UniProtKB-KW"/>
</dbReference>
<dbReference type="SUPFAM" id="SSF56112">
    <property type="entry name" value="Protein kinase-like (PK-like)"/>
    <property type="match status" value="1"/>
</dbReference>
<dbReference type="InterPro" id="IPR011009">
    <property type="entry name" value="Kinase-like_dom_sf"/>
</dbReference>
<dbReference type="Proteomes" id="UP000780801">
    <property type="component" value="Unassembled WGS sequence"/>
</dbReference>
<organism evidence="11 12">
    <name type="scientific">Lunasporangiospora selenospora</name>
    <dbReference type="NCBI Taxonomy" id="979761"/>
    <lineage>
        <taxon>Eukaryota</taxon>
        <taxon>Fungi</taxon>
        <taxon>Fungi incertae sedis</taxon>
        <taxon>Mucoromycota</taxon>
        <taxon>Mortierellomycotina</taxon>
        <taxon>Mortierellomycetes</taxon>
        <taxon>Mortierellales</taxon>
        <taxon>Mortierellaceae</taxon>
        <taxon>Lunasporangiospora</taxon>
    </lineage>
</organism>
<dbReference type="GO" id="GO:0035556">
    <property type="term" value="P:intracellular signal transduction"/>
    <property type="evidence" value="ECO:0007669"/>
    <property type="project" value="TreeGrafter"/>
</dbReference>
<dbReference type="InterPro" id="IPR000719">
    <property type="entry name" value="Prot_kinase_dom"/>
</dbReference>
<dbReference type="Pfam" id="PF12330">
    <property type="entry name" value="Haspin_kinase"/>
    <property type="match status" value="1"/>
</dbReference>
<feature type="compositionally biased region" description="Basic and acidic residues" evidence="9">
    <location>
        <begin position="225"/>
        <end position="234"/>
    </location>
</feature>
<dbReference type="GO" id="GO:0005634">
    <property type="term" value="C:nucleus"/>
    <property type="evidence" value="ECO:0007669"/>
    <property type="project" value="TreeGrafter"/>
</dbReference>
<comment type="catalytic activity">
    <reaction evidence="8">
        <text>L-seryl-[protein] + ATP = O-phospho-L-seryl-[protein] + ADP + H(+)</text>
        <dbReference type="Rhea" id="RHEA:17989"/>
        <dbReference type="Rhea" id="RHEA-COMP:9863"/>
        <dbReference type="Rhea" id="RHEA-COMP:11604"/>
        <dbReference type="ChEBI" id="CHEBI:15378"/>
        <dbReference type="ChEBI" id="CHEBI:29999"/>
        <dbReference type="ChEBI" id="CHEBI:30616"/>
        <dbReference type="ChEBI" id="CHEBI:83421"/>
        <dbReference type="ChEBI" id="CHEBI:456216"/>
        <dbReference type="EC" id="2.7.11.1"/>
    </reaction>
</comment>